<dbReference type="AlphaFoldDB" id="A0A6P8DX05"/>
<evidence type="ECO:0000313" key="3">
    <source>
        <dbReference type="RefSeq" id="XP_031398904.1"/>
    </source>
</evidence>
<sequence length="100" mass="10931">MIEDDCADNVIPSQMSLARSSPKFSSTARSTSSPPLSPTLRATRPLRMCSRLVNWVGALRSLSLSISPELHKFTTLLPCDDPPSKEDHPSDSGKRSCEKC</sequence>
<dbReference type="GeneID" id="116209413"/>
<feature type="compositionally biased region" description="Basic and acidic residues" evidence="1">
    <location>
        <begin position="82"/>
        <end position="100"/>
    </location>
</feature>
<feature type="region of interest" description="Disordered" evidence="1">
    <location>
        <begin position="1"/>
        <end position="41"/>
    </location>
</feature>
<accession>A0A6P8DX05</accession>
<keyword evidence="2" id="KW-1185">Reference proteome</keyword>
<organism evidence="2 3">
    <name type="scientific">Punica granatum</name>
    <name type="common">Pomegranate</name>
    <dbReference type="NCBI Taxonomy" id="22663"/>
    <lineage>
        <taxon>Eukaryota</taxon>
        <taxon>Viridiplantae</taxon>
        <taxon>Streptophyta</taxon>
        <taxon>Embryophyta</taxon>
        <taxon>Tracheophyta</taxon>
        <taxon>Spermatophyta</taxon>
        <taxon>Magnoliopsida</taxon>
        <taxon>eudicotyledons</taxon>
        <taxon>Gunneridae</taxon>
        <taxon>Pentapetalae</taxon>
        <taxon>rosids</taxon>
        <taxon>malvids</taxon>
        <taxon>Myrtales</taxon>
        <taxon>Lythraceae</taxon>
        <taxon>Punica</taxon>
    </lineage>
</organism>
<reference evidence="2" key="1">
    <citation type="journal article" date="2020" name="Plant Biotechnol. J.">
        <title>The pomegranate (Punica granatum L.) draft genome dissects genetic divergence between soft- and hard-seeded cultivars.</title>
        <authorList>
            <person name="Luo X."/>
            <person name="Li H."/>
            <person name="Wu Z."/>
            <person name="Yao W."/>
            <person name="Zhao P."/>
            <person name="Cao D."/>
            <person name="Yu H."/>
            <person name="Li K."/>
            <person name="Poudel K."/>
            <person name="Zhao D."/>
            <person name="Zhang F."/>
            <person name="Xia X."/>
            <person name="Chen L."/>
            <person name="Wang Q."/>
            <person name="Jing D."/>
            <person name="Cao S."/>
        </authorList>
    </citation>
    <scope>NUCLEOTIDE SEQUENCE [LARGE SCALE GENOMIC DNA]</scope>
    <source>
        <strain evidence="2">cv. Tunisia</strain>
    </source>
</reference>
<dbReference type="RefSeq" id="XP_031398904.1">
    <property type="nucleotide sequence ID" value="XM_031543044.1"/>
</dbReference>
<feature type="compositionally biased region" description="Low complexity" evidence="1">
    <location>
        <begin position="20"/>
        <end position="41"/>
    </location>
</feature>
<evidence type="ECO:0000313" key="2">
    <source>
        <dbReference type="Proteomes" id="UP000515151"/>
    </source>
</evidence>
<dbReference type="Proteomes" id="UP000515151">
    <property type="component" value="Chromosome 5"/>
</dbReference>
<proteinExistence type="predicted"/>
<name>A0A6P8DX05_PUNGR</name>
<reference evidence="3" key="2">
    <citation type="submission" date="2025-08" db="UniProtKB">
        <authorList>
            <consortium name="RefSeq"/>
        </authorList>
    </citation>
    <scope>IDENTIFICATION</scope>
    <source>
        <tissue evidence="3">Leaf</tissue>
    </source>
</reference>
<feature type="region of interest" description="Disordered" evidence="1">
    <location>
        <begin position="76"/>
        <end position="100"/>
    </location>
</feature>
<protein>
    <submittedName>
        <fullName evidence="3">Uncharacterized protein LOC116209413</fullName>
    </submittedName>
</protein>
<gene>
    <name evidence="3" type="primary">LOC116209413</name>
</gene>
<evidence type="ECO:0000256" key="1">
    <source>
        <dbReference type="SAM" id="MobiDB-lite"/>
    </source>
</evidence>